<reference evidence="12" key="1">
    <citation type="submission" date="2020-03" db="EMBL/GenBank/DDBJ databases">
        <title>Draft Genome Sequence of Cylindrodendrum hubeiense.</title>
        <authorList>
            <person name="Buettner E."/>
            <person name="Kellner H."/>
        </authorList>
    </citation>
    <scope>NUCLEOTIDE SEQUENCE</scope>
    <source>
        <strain evidence="12">IHI 201604</strain>
    </source>
</reference>
<name>A0A9P5HDG8_9HYPO</name>
<evidence type="ECO:0000313" key="12">
    <source>
        <dbReference type="EMBL" id="KAF7548056.1"/>
    </source>
</evidence>
<dbReference type="PANTHER" id="PTHR31297">
    <property type="entry name" value="GLUCAN ENDO-1,6-BETA-GLUCOSIDASE B"/>
    <property type="match status" value="1"/>
</dbReference>
<evidence type="ECO:0000256" key="3">
    <source>
        <dbReference type="ARBA" id="ARBA00022801"/>
    </source>
</evidence>
<keyword evidence="13" id="KW-1185">Reference proteome</keyword>
<dbReference type="AlphaFoldDB" id="A0A9P5HDG8"/>
<dbReference type="InterPro" id="IPR013783">
    <property type="entry name" value="Ig-like_fold"/>
</dbReference>
<proteinExistence type="inferred from homology"/>
<feature type="domain" description="Glycoside hydrolase family 5" evidence="10">
    <location>
        <begin position="42"/>
        <end position="319"/>
    </location>
</feature>
<dbReference type="SUPFAM" id="SSF81296">
    <property type="entry name" value="E set domains"/>
    <property type="match status" value="1"/>
</dbReference>
<dbReference type="InterPro" id="IPR005102">
    <property type="entry name" value="Carbo-bd_X2"/>
</dbReference>
<keyword evidence="8" id="KW-0624">Polysaccharide degradation</keyword>
<evidence type="ECO:0000313" key="13">
    <source>
        <dbReference type="Proteomes" id="UP000722485"/>
    </source>
</evidence>
<dbReference type="EMBL" id="JAANBB010000160">
    <property type="protein sequence ID" value="KAF7548056.1"/>
    <property type="molecule type" value="Genomic_DNA"/>
</dbReference>
<dbReference type="GO" id="GO:0005576">
    <property type="term" value="C:extracellular region"/>
    <property type="evidence" value="ECO:0007669"/>
    <property type="project" value="TreeGrafter"/>
</dbReference>
<keyword evidence="2" id="KW-0732">Signal</keyword>
<keyword evidence="5" id="KW-0119">Carbohydrate metabolism</keyword>
<sequence>MCQPVLVLSQATCTGQFEAISASDFVANLAPGWNLGNSLDSFPNEDSWNNPAVVETTFDDAKAAGFKSVRIPVTWAYHFTGTSNEGDSPSWTVDPAWIERVYDVVDMVTSRGLYAIVNVHHDSALWADYTASNANLTMIEEKFYRLWYQIGEKFACKSSFLAFEPINEPRGESDAYIAQLLKLHEIFLRAINDAGGFNSQRIVTLSGPGQDIGRTIESFEGPSSDFSNPYALQVHYYAPYDFTSAAWGKTIWGSEVDIALLNSTFARLRNRFPDIPVIIGEWLVSPVHSEPAAMWRYYDLLARTSLEYGFAPIVWDTGNDILNRATHALFDATSIDIHLHALEGIENSLPDSTTDNSSTSQFSSAFAFHRIGDVIEDQTLPFSFNGNTVTSIIIDDEVLSQGSDYSIVNNGIKFHSSFLSSYFESSNAVGVQAIASVTFSAGATIPIQLVLWDSPTVPVSSSVATVGSEVPVTVNWKGFGRPAAVAAFKADGTPLVEEWTIYLPPLGRGRTIFGAQWTWNWGQDGITITAGAAQAVVEAGQSATFMIESYPRVEGNHVNYTLTI</sequence>
<dbReference type="PANTHER" id="PTHR31297:SF41">
    <property type="entry name" value="ENDOGLUCANASE, PUTATIVE (AFU_ORTHOLOGUE AFUA_5G01830)-RELATED"/>
    <property type="match status" value="1"/>
</dbReference>
<dbReference type="Gene3D" id="2.60.40.10">
    <property type="entry name" value="Immunoglobulins"/>
    <property type="match status" value="1"/>
</dbReference>
<dbReference type="Proteomes" id="UP000722485">
    <property type="component" value="Unassembled WGS sequence"/>
</dbReference>
<dbReference type="GO" id="GO:0009986">
    <property type="term" value="C:cell surface"/>
    <property type="evidence" value="ECO:0007669"/>
    <property type="project" value="TreeGrafter"/>
</dbReference>
<evidence type="ECO:0000256" key="6">
    <source>
        <dbReference type="ARBA" id="ARBA00023295"/>
    </source>
</evidence>
<protein>
    <recommendedName>
        <fullName evidence="14">Cellulase</fullName>
    </recommendedName>
</protein>
<dbReference type="InterPro" id="IPR014756">
    <property type="entry name" value="Ig_E-set"/>
</dbReference>
<comment type="similarity">
    <text evidence="1 9">Belongs to the glycosyl hydrolase 5 (cellulase A) family.</text>
</comment>
<comment type="caution">
    <text evidence="12">The sequence shown here is derived from an EMBL/GenBank/DDBJ whole genome shotgun (WGS) entry which is preliminary data.</text>
</comment>
<dbReference type="Pfam" id="PF00150">
    <property type="entry name" value="Cellulase"/>
    <property type="match status" value="1"/>
</dbReference>
<dbReference type="GO" id="GO:0030245">
    <property type="term" value="P:cellulose catabolic process"/>
    <property type="evidence" value="ECO:0007669"/>
    <property type="project" value="UniProtKB-KW"/>
</dbReference>
<evidence type="ECO:0000256" key="9">
    <source>
        <dbReference type="RuleBase" id="RU361153"/>
    </source>
</evidence>
<accession>A0A9P5HDG8</accession>
<dbReference type="Pfam" id="PF03442">
    <property type="entry name" value="CBM_X2"/>
    <property type="match status" value="1"/>
</dbReference>
<organism evidence="12 13">
    <name type="scientific">Cylindrodendrum hubeiense</name>
    <dbReference type="NCBI Taxonomy" id="595255"/>
    <lineage>
        <taxon>Eukaryota</taxon>
        <taxon>Fungi</taxon>
        <taxon>Dikarya</taxon>
        <taxon>Ascomycota</taxon>
        <taxon>Pezizomycotina</taxon>
        <taxon>Sordariomycetes</taxon>
        <taxon>Hypocreomycetidae</taxon>
        <taxon>Hypocreales</taxon>
        <taxon>Nectriaceae</taxon>
        <taxon>Cylindrodendrum</taxon>
    </lineage>
</organism>
<dbReference type="SUPFAM" id="SSF51445">
    <property type="entry name" value="(Trans)glycosidases"/>
    <property type="match status" value="1"/>
</dbReference>
<dbReference type="GO" id="GO:0071555">
    <property type="term" value="P:cell wall organization"/>
    <property type="evidence" value="ECO:0007669"/>
    <property type="project" value="UniProtKB-KW"/>
</dbReference>
<keyword evidence="4" id="KW-0136">Cellulose degradation</keyword>
<evidence type="ECO:0000256" key="7">
    <source>
        <dbReference type="ARBA" id="ARBA00023316"/>
    </source>
</evidence>
<dbReference type="InterPro" id="IPR001547">
    <property type="entry name" value="Glyco_hydro_5"/>
</dbReference>
<dbReference type="InterPro" id="IPR050386">
    <property type="entry name" value="Glycosyl_hydrolase_5"/>
</dbReference>
<keyword evidence="6 9" id="KW-0326">Glycosidase</keyword>
<dbReference type="GO" id="GO:0008422">
    <property type="term" value="F:beta-glucosidase activity"/>
    <property type="evidence" value="ECO:0007669"/>
    <property type="project" value="TreeGrafter"/>
</dbReference>
<evidence type="ECO:0000259" key="11">
    <source>
        <dbReference type="Pfam" id="PF03442"/>
    </source>
</evidence>
<dbReference type="OrthoDB" id="412536at2759"/>
<evidence type="ECO:0000259" key="10">
    <source>
        <dbReference type="Pfam" id="PF00150"/>
    </source>
</evidence>
<keyword evidence="7" id="KW-0961">Cell wall biogenesis/degradation</keyword>
<feature type="domain" description="Carbohydrate binding X2" evidence="11">
    <location>
        <begin position="363"/>
        <end position="447"/>
    </location>
</feature>
<evidence type="ECO:0000256" key="1">
    <source>
        <dbReference type="ARBA" id="ARBA00005641"/>
    </source>
</evidence>
<evidence type="ECO:0000256" key="5">
    <source>
        <dbReference type="ARBA" id="ARBA00023277"/>
    </source>
</evidence>
<dbReference type="InterPro" id="IPR017853">
    <property type="entry name" value="GH"/>
</dbReference>
<evidence type="ECO:0000256" key="4">
    <source>
        <dbReference type="ARBA" id="ARBA00023001"/>
    </source>
</evidence>
<keyword evidence="3 9" id="KW-0378">Hydrolase</keyword>
<evidence type="ECO:0008006" key="14">
    <source>
        <dbReference type="Google" id="ProtNLM"/>
    </source>
</evidence>
<evidence type="ECO:0000256" key="2">
    <source>
        <dbReference type="ARBA" id="ARBA00022729"/>
    </source>
</evidence>
<dbReference type="Gene3D" id="3.20.20.80">
    <property type="entry name" value="Glycosidases"/>
    <property type="match status" value="1"/>
</dbReference>
<gene>
    <name evidence="12" type="ORF">G7Z17_g7305</name>
</gene>
<evidence type="ECO:0000256" key="8">
    <source>
        <dbReference type="ARBA" id="ARBA00023326"/>
    </source>
</evidence>